<dbReference type="Pfam" id="PF03370">
    <property type="entry name" value="CBM_21"/>
    <property type="match status" value="1"/>
</dbReference>
<dbReference type="PROSITE" id="PS51159">
    <property type="entry name" value="CBM21"/>
    <property type="match status" value="1"/>
</dbReference>
<reference evidence="3 5" key="2">
    <citation type="journal article" date="2013" name="Nature">
        <title>Insights into bilaterian evolution from three spiralian genomes.</title>
        <authorList>
            <person name="Simakov O."/>
            <person name="Marletaz F."/>
            <person name="Cho S.J."/>
            <person name="Edsinger-Gonzales E."/>
            <person name="Havlak P."/>
            <person name="Hellsten U."/>
            <person name="Kuo D.H."/>
            <person name="Larsson T."/>
            <person name="Lv J."/>
            <person name="Arendt D."/>
            <person name="Savage R."/>
            <person name="Osoegawa K."/>
            <person name="de Jong P."/>
            <person name="Grimwood J."/>
            <person name="Chapman J.A."/>
            <person name="Shapiro H."/>
            <person name="Aerts A."/>
            <person name="Otillar R.P."/>
            <person name="Terry A.Y."/>
            <person name="Boore J.L."/>
            <person name="Grigoriev I.V."/>
            <person name="Lindberg D.R."/>
            <person name="Seaver E.C."/>
            <person name="Weisblat D.A."/>
            <person name="Putnam N.H."/>
            <person name="Rokhsar D.S."/>
        </authorList>
    </citation>
    <scope>NUCLEOTIDE SEQUENCE</scope>
    <source>
        <strain evidence="3 5">I ESC-2004</strain>
    </source>
</reference>
<dbReference type="OrthoDB" id="8942186at2759"/>
<feature type="region of interest" description="Disordered" evidence="1">
    <location>
        <begin position="22"/>
        <end position="42"/>
    </location>
</feature>
<evidence type="ECO:0000256" key="1">
    <source>
        <dbReference type="SAM" id="MobiDB-lite"/>
    </source>
</evidence>
<dbReference type="Proteomes" id="UP000014760">
    <property type="component" value="Unassembled WGS sequence"/>
</dbReference>
<accession>R7U8F2</accession>
<keyword evidence="5" id="KW-1185">Reference proteome</keyword>
<dbReference type="EMBL" id="KB303857">
    <property type="protein sequence ID" value="ELU02660.1"/>
    <property type="molecule type" value="Genomic_DNA"/>
</dbReference>
<reference evidence="5" key="1">
    <citation type="submission" date="2012-12" db="EMBL/GenBank/DDBJ databases">
        <authorList>
            <person name="Hellsten U."/>
            <person name="Grimwood J."/>
            <person name="Chapman J.A."/>
            <person name="Shapiro H."/>
            <person name="Aerts A."/>
            <person name="Otillar R.P."/>
            <person name="Terry A.Y."/>
            <person name="Boore J.L."/>
            <person name="Simakov O."/>
            <person name="Marletaz F."/>
            <person name="Cho S.-J."/>
            <person name="Edsinger-Gonzales E."/>
            <person name="Havlak P."/>
            <person name="Kuo D.-H."/>
            <person name="Larsson T."/>
            <person name="Lv J."/>
            <person name="Arendt D."/>
            <person name="Savage R."/>
            <person name="Osoegawa K."/>
            <person name="de Jong P."/>
            <person name="Lindberg D.R."/>
            <person name="Seaver E.C."/>
            <person name="Weisblat D.A."/>
            <person name="Putnam N.H."/>
            <person name="Grigoriev I.V."/>
            <person name="Rokhsar D.S."/>
        </authorList>
    </citation>
    <scope>NUCLEOTIDE SEQUENCE</scope>
    <source>
        <strain evidence="5">I ESC-2004</strain>
    </source>
</reference>
<sequence length="237" mass="26740">MTPSDSSSTLFEDREFDFLKTEPVRRSTSLKTYKTPPGTPHKKKAVRFADALGLDLESVRHILKGDDPPNVPKSAMRDLKVGLEEEHRTEGTKYLTACFSQPGSQPNFISRVAEGKISLDNCLVDGKEMTISGSIRVANIGFHKKVIVRYTINNWLTFEDICASYVQNSNDGATDRFSFTIIVPQYFSVGSRLQFALMYSTNGATYWDNNYGHNYNIECYAKAVPINQSDNSWIHFL</sequence>
<protein>
    <recommendedName>
        <fullName evidence="2">CBM21 domain-containing protein</fullName>
    </recommendedName>
</protein>
<name>R7U8F2_CAPTE</name>
<dbReference type="AlphaFoldDB" id="R7U8F2"/>
<feature type="domain" description="CBM21" evidence="2">
    <location>
        <begin position="109"/>
        <end position="218"/>
    </location>
</feature>
<proteinExistence type="predicted"/>
<dbReference type="STRING" id="283909.R7U8F2"/>
<organism evidence="3">
    <name type="scientific">Capitella teleta</name>
    <name type="common">Polychaete worm</name>
    <dbReference type="NCBI Taxonomy" id="283909"/>
    <lineage>
        <taxon>Eukaryota</taxon>
        <taxon>Metazoa</taxon>
        <taxon>Spiralia</taxon>
        <taxon>Lophotrochozoa</taxon>
        <taxon>Annelida</taxon>
        <taxon>Polychaeta</taxon>
        <taxon>Sedentaria</taxon>
        <taxon>Scolecida</taxon>
        <taxon>Capitellidae</taxon>
        <taxon>Capitella</taxon>
    </lineage>
</organism>
<dbReference type="OMA" id="RYTLNQW"/>
<dbReference type="InterPro" id="IPR005036">
    <property type="entry name" value="CBM21_dom"/>
</dbReference>
<reference evidence="4" key="3">
    <citation type="submission" date="2015-06" db="UniProtKB">
        <authorList>
            <consortium name="EnsemblMetazoa"/>
        </authorList>
    </citation>
    <scope>IDENTIFICATION</scope>
</reference>
<evidence type="ECO:0000313" key="4">
    <source>
        <dbReference type="EnsemblMetazoa" id="CapteP114433"/>
    </source>
</evidence>
<dbReference type="GO" id="GO:0005979">
    <property type="term" value="P:regulation of glycogen biosynthetic process"/>
    <property type="evidence" value="ECO:0007669"/>
    <property type="project" value="TreeGrafter"/>
</dbReference>
<gene>
    <name evidence="3" type="ORF">CAPTEDRAFT_114433</name>
</gene>
<dbReference type="InterPro" id="IPR038175">
    <property type="entry name" value="CBM21_dom_sf"/>
</dbReference>
<evidence type="ECO:0000313" key="3">
    <source>
        <dbReference type="EMBL" id="ELU02660.1"/>
    </source>
</evidence>
<dbReference type="EMBL" id="AMQN01001571">
    <property type="status" value="NOT_ANNOTATED_CDS"/>
    <property type="molecule type" value="Genomic_DNA"/>
</dbReference>
<dbReference type="Gene3D" id="2.60.40.2440">
    <property type="entry name" value="Carbohydrate binding type-21 domain"/>
    <property type="match status" value="1"/>
</dbReference>
<dbReference type="GO" id="GO:0008157">
    <property type="term" value="F:protein phosphatase 1 binding"/>
    <property type="evidence" value="ECO:0007669"/>
    <property type="project" value="TreeGrafter"/>
</dbReference>
<evidence type="ECO:0000313" key="5">
    <source>
        <dbReference type="Proteomes" id="UP000014760"/>
    </source>
</evidence>
<evidence type="ECO:0000259" key="2">
    <source>
        <dbReference type="PROSITE" id="PS51159"/>
    </source>
</evidence>
<dbReference type="GO" id="GO:2001069">
    <property type="term" value="F:glycogen binding"/>
    <property type="evidence" value="ECO:0007669"/>
    <property type="project" value="TreeGrafter"/>
</dbReference>
<dbReference type="PANTHER" id="PTHR12307">
    <property type="entry name" value="PROTEIN PHOSPHATASE 1 REGULATORY SUBUNIT"/>
    <property type="match status" value="1"/>
</dbReference>
<dbReference type="EnsemblMetazoa" id="CapteT114433">
    <property type="protein sequence ID" value="CapteP114433"/>
    <property type="gene ID" value="CapteG114433"/>
</dbReference>
<dbReference type="PANTHER" id="PTHR12307:SF53">
    <property type="entry name" value="PROTEIN PHOSPHATASE 1 REGULATORY SUBUNIT"/>
    <property type="match status" value="1"/>
</dbReference>
<dbReference type="GO" id="GO:0000164">
    <property type="term" value="C:protein phosphatase type 1 complex"/>
    <property type="evidence" value="ECO:0007669"/>
    <property type="project" value="TreeGrafter"/>
</dbReference>
<dbReference type="HOGENOM" id="CLU_040215_1_1_1"/>
<dbReference type="InterPro" id="IPR050782">
    <property type="entry name" value="PP1_regulatory_subunit_3"/>
</dbReference>